<organism evidence="3 4">
    <name type="scientific">Dreissena polymorpha</name>
    <name type="common">Zebra mussel</name>
    <name type="synonym">Mytilus polymorpha</name>
    <dbReference type="NCBI Taxonomy" id="45954"/>
    <lineage>
        <taxon>Eukaryota</taxon>
        <taxon>Metazoa</taxon>
        <taxon>Spiralia</taxon>
        <taxon>Lophotrochozoa</taxon>
        <taxon>Mollusca</taxon>
        <taxon>Bivalvia</taxon>
        <taxon>Autobranchia</taxon>
        <taxon>Heteroconchia</taxon>
        <taxon>Euheterodonta</taxon>
        <taxon>Imparidentia</taxon>
        <taxon>Neoheterodontei</taxon>
        <taxon>Myida</taxon>
        <taxon>Dreissenoidea</taxon>
        <taxon>Dreissenidae</taxon>
        <taxon>Dreissena</taxon>
    </lineage>
</organism>
<dbReference type="AlphaFoldDB" id="A0A9D4NFR0"/>
<gene>
    <name evidence="3" type="ORF">DPMN_017633</name>
</gene>
<evidence type="ECO:0000313" key="4">
    <source>
        <dbReference type="Proteomes" id="UP000828390"/>
    </source>
</evidence>
<name>A0A9D4NFR0_DREPO</name>
<feature type="region of interest" description="Disordered" evidence="1">
    <location>
        <begin position="40"/>
        <end position="59"/>
    </location>
</feature>
<comment type="caution">
    <text evidence="3">The sequence shown here is derived from an EMBL/GenBank/DDBJ whole genome shotgun (WGS) entry which is preliminary data.</text>
</comment>
<evidence type="ECO:0000259" key="2">
    <source>
        <dbReference type="Pfam" id="PF18701"/>
    </source>
</evidence>
<accession>A0A9D4NFR0</accession>
<proteinExistence type="predicted"/>
<dbReference type="InterPro" id="IPR040676">
    <property type="entry name" value="DUF5641"/>
</dbReference>
<dbReference type="Proteomes" id="UP000828390">
    <property type="component" value="Unassembled WGS sequence"/>
</dbReference>
<feature type="domain" description="DUF5641" evidence="2">
    <location>
        <begin position="2"/>
        <end position="53"/>
    </location>
</feature>
<protein>
    <recommendedName>
        <fullName evidence="2">DUF5641 domain-containing protein</fullName>
    </recommendedName>
</protein>
<evidence type="ECO:0000256" key="1">
    <source>
        <dbReference type="SAM" id="MobiDB-lite"/>
    </source>
</evidence>
<dbReference type="Pfam" id="PF18701">
    <property type="entry name" value="DUF5641"/>
    <property type="match status" value="1"/>
</dbReference>
<evidence type="ECO:0000313" key="3">
    <source>
        <dbReference type="EMBL" id="KAH3893486.1"/>
    </source>
</evidence>
<dbReference type="EMBL" id="JAIWYP010000001">
    <property type="protein sequence ID" value="KAH3893486.1"/>
    <property type="molecule type" value="Genomic_DNA"/>
</dbReference>
<reference evidence="3" key="1">
    <citation type="journal article" date="2019" name="bioRxiv">
        <title>The Genome of the Zebra Mussel, Dreissena polymorpha: A Resource for Invasive Species Research.</title>
        <authorList>
            <person name="McCartney M.A."/>
            <person name="Auch B."/>
            <person name="Kono T."/>
            <person name="Mallez S."/>
            <person name="Zhang Y."/>
            <person name="Obille A."/>
            <person name="Becker A."/>
            <person name="Abrahante J.E."/>
            <person name="Garbe J."/>
            <person name="Badalamenti J.P."/>
            <person name="Herman A."/>
            <person name="Mangelson H."/>
            <person name="Liachko I."/>
            <person name="Sullivan S."/>
            <person name="Sone E.D."/>
            <person name="Koren S."/>
            <person name="Silverstein K.A.T."/>
            <person name="Beckman K.B."/>
            <person name="Gohl D.M."/>
        </authorList>
    </citation>
    <scope>NUCLEOTIDE SEQUENCE</scope>
    <source>
        <strain evidence="3">Duluth1</strain>
        <tissue evidence="3">Whole animal</tissue>
    </source>
</reference>
<keyword evidence="4" id="KW-1185">Reference proteome</keyword>
<reference evidence="3" key="2">
    <citation type="submission" date="2020-11" db="EMBL/GenBank/DDBJ databases">
        <authorList>
            <person name="McCartney M.A."/>
            <person name="Auch B."/>
            <person name="Kono T."/>
            <person name="Mallez S."/>
            <person name="Becker A."/>
            <person name="Gohl D.M."/>
            <person name="Silverstein K.A.T."/>
            <person name="Koren S."/>
            <person name="Bechman K.B."/>
            <person name="Herman A."/>
            <person name="Abrahante J.E."/>
            <person name="Garbe J."/>
        </authorList>
    </citation>
    <scope>NUCLEOTIDE SEQUENCE</scope>
    <source>
        <strain evidence="3">Duluth1</strain>
        <tissue evidence="3">Whole animal</tissue>
    </source>
</reference>
<sequence length="59" mass="6504">MGDVVIVQDDIKPRHQWTLAVVDELLTGNDELTRSARLRTSGGSTTRPIVKTIPARSTM</sequence>